<dbReference type="InterPro" id="IPR032197">
    <property type="entry name" value="Atg7_N"/>
</dbReference>
<dbReference type="InterPro" id="IPR042523">
    <property type="entry name" value="Atg7_N_2"/>
</dbReference>
<sequence length="344" mass="39732">MNTIQFEPIKTTITPQFWTELMSFKLYDAKLDSQKVEIKGWYEGGRYKRLKAVLKPTAATSTSSTNKDQYNIYEAPATVSLQEFHSDSATSRDKKAQGWQCICGDLYNTNTIEEFLKLDRNNLMKEYTKQIQQDIESGRATKDPSLLFRFIATTFADLKKYKFYYWLGYPSIVEKVQSKGLSNGDNADLYSKLELAVDKYGEKEEYKRHTERKDGQTEIFCIGRRKGKNEIGSTQEGRSGQINIEDGSGNEAVWKIGNLVEWEDMEQDPSIEKVMVGFIDPTGNREKMGWMLRNIMVWLRRWHRKGGEEGGIEILSFRDYKYTENYQSLVVTVDSNVNEVGKSD</sequence>
<organism evidence="2 4">
    <name type="scientific">Zancudomyces culisetae</name>
    <name type="common">Gut fungus</name>
    <name type="synonym">Smittium culisetae</name>
    <dbReference type="NCBI Taxonomy" id="1213189"/>
    <lineage>
        <taxon>Eukaryota</taxon>
        <taxon>Fungi</taxon>
        <taxon>Fungi incertae sedis</taxon>
        <taxon>Zoopagomycota</taxon>
        <taxon>Kickxellomycotina</taxon>
        <taxon>Harpellomycetes</taxon>
        <taxon>Harpellales</taxon>
        <taxon>Legeriomycetaceae</taxon>
        <taxon>Zancudomyces</taxon>
    </lineage>
</organism>
<evidence type="ECO:0000313" key="3">
    <source>
        <dbReference type="EMBL" id="OMH82573.1"/>
    </source>
</evidence>
<dbReference type="Proteomes" id="UP000188320">
    <property type="component" value="Unassembled WGS sequence"/>
</dbReference>
<dbReference type="Gene3D" id="3.40.140.70">
    <property type="entry name" value="Ubiquitin-like modifier-activating enzyme ATG7 N-terminal domain"/>
    <property type="match status" value="1"/>
</dbReference>
<name>A0A1R1PL85_ZANCU</name>
<proteinExistence type="predicted"/>
<protein>
    <submittedName>
        <fullName evidence="2">Ubiquitin-like modifier-activating enzyme ATG7</fullName>
    </submittedName>
</protein>
<gene>
    <name evidence="3" type="ORF">AX774_g3944</name>
    <name evidence="2" type="ORF">AX774_g4792</name>
</gene>
<evidence type="ECO:0000259" key="1">
    <source>
        <dbReference type="Pfam" id="PF16420"/>
    </source>
</evidence>
<feature type="domain" description="Ubiquitin-like modifier-activating enzyme Atg7 N-terminal" evidence="1">
    <location>
        <begin position="4"/>
        <end position="336"/>
    </location>
</feature>
<dbReference type="Gene3D" id="3.40.140.100">
    <property type="entry name" value="Ubiquitin-like modifier-activating enzyme ATG7 C-terminal domain"/>
    <property type="match status" value="1"/>
</dbReference>
<evidence type="ECO:0000313" key="2">
    <source>
        <dbReference type="EMBL" id="OMH81738.1"/>
    </source>
</evidence>
<dbReference type="EMBL" id="LSSK01000834">
    <property type="protein sequence ID" value="OMH81738.1"/>
    <property type="molecule type" value="Genomic_DNA"/>
</dbReference>
<accession>A0A1R1PL85</accession>
<dbReference type="OrthoDB" id="338614at2759"/>
<dbReference type="AlphaFoldDB" id="A0A1R1PL85"/>
<dbReference type="InterPro" id="IPR042522">
    <property type="entry name" value="Atg7_N_1"/>
</dbReference>
<comment type="caution">
    <text evidence="2">The sequence shown here is derived from an EMBL/GenBank/DDBJ whole genome shotgun (WGS) entry which is preliminary data.</text>
</comment>
<keyword evidence="4" id="KW-1185">Reference proteome</keyword>
<reference evidence="2" key="1">
    <citation type="submission" date="2017-01" db="EMBL/GenBank/DDBJ databases">
        <authorList>
            <person name="Mah S.A."/>
            <person name="Swanson W.J."/>
            <person name="Moy G.W."/>
            <person name="Vacquier V.D."/>
        </authorList>
    </citation>
    <scope>NUCLEOTIDE SEQUENCE [LARGE SCALE GENOMIC DNA]</scope>
    <source>
        <strain evidence="2">COL-18-3</strain>
    </source>
</reference>
<dbReference type="EMBL" id="LSSK01000636">
    <property type="protein sequence ID" value="OMH82573.1"/>
    <property type="molecule type" value="Genomic_DNA"/>
</dbReference>
<reference evidence="4" key="2">
    <citation type="submission" date="2017-01" db="EMBL/GenBank/DDBJ databases">
        <authorList>
            <person name="Wang Y."/>
            <person name="White M."/>
            <person name="Kvist S."/>
            <person name="Moncalvo J.-M."/>
        </authorList>
    </citation>
    <scope>NUCLEOTIDE SEQUENCE [LARGE SCALE GENOMIC DNA]</scope>
    <source>
        <strain evidence="4">COL-18-3</strain>
    </source>
</reference>
<evidence type="ECO:0000313" key="4">
    <source>
        <dbReference type="Proteomes" id="UP000188320"/>
    </source>
</evidence>
<dbReference type="Pfam" id="PF16420">
    <property type="entry name" value="ATG7_N"/>
    <property type="match status" value="1"/>
</dbReference>